<evidence type="ECO:0000256" key="7">
    <source>
        <dbReference type="ARBA" id="ARBA00022729"/>
    </source>
</evidence>
<dbReference type="GO" id="GO:0007155">
    <property type="term" value="P:cell adhesion"/>
    <property type="evidence" value="ECO:0007669"/>
    <property type="project" value="UniProtKB-KW"/>
</dbReference>
<evidence type="ECO:0000256" key="11">
    <source>
        <dbReference type="ARBA" id="ARBA00022989"/>
    </source>
</evidence>
<dbReference type="SMART" id="SM00303">
    <property type="entry name" value="GPS"/>
    <property type="match status" value="1"/>
</dbReference>
<dbReference type="InterPro" id="IPR049883">
    <property type="entry name" value="NOTCH1_EGF-like"/>
</dbReference>
<dbReference type="InterPro" id="IPR000742">
    <property type="entry name" value="EGF"/>
</dbReference>
<dbReference type="SMART" id="SM00181">
    <property type="entry name" value="EGF"/>
    <property type="match status" value="3"/>
</dbReference>
<dbReference type="PANTHER" id="PTHR12011:SF433">
    <property type="entry name" value="ADHESION G PROTEIN-COUPLED RECEPTOR E1-LIKE-RELATED"/>
    <property type="match status" value="1"/>
</dbReference>
<feature type="domain" description="G-protein coupled receptors family 2 profile 2" evidence="21">
    <location>
        <begin position="455"/>
        <end position="693"/>
    </location>
</feature>
<feature type="region of interest" description="Disordered" evidence="16">
    <location>
        <begin position="715"/>
        <end position="740"/>
    </location>
</feature>
<evidence type="ECO:0000256" key="6">
    <source>
        <dbReference type="ARBA" id="ARBA00022692"/>
    </source>
</evidence>
<dbReference type="GeneID" id="114860365"/>
<evidence type="ECO:0000256" key="18">
    <source>
        <dbReference type="SAM" id="SignalP"/>
    </source>
</evidence>
<reference evidence="23" key="1">
    <citation type="submission" date="2025-08" db="UniProtKB">
        <authorList>
            <consortium name="RefSeq"/>
        </authorList>
    </citation>
    <scope>IDENTIFICATION</scope>
</reference>
<feature type="transmembrane region" description="Helical" evidence="17">
    <location>
        <begin position="597"/>
        <end position="619"/>
    </location>
</feature>
<dbReference type="InterPro" id="IPR001881">
    <property type="entry name" value="EGF-like_Ca-bd_dom"/>
</dbReference>
<dbReference type="OrthoDB" id="1100386at2759"/>
<feature type="signal peptide" evidence="18">
    <location>
        <begin position="1"/>
        <end position="21"/>
    </location>
</feature>
<evidence type="ECO:0000256" key="15">
    <source>
        <dbReference type="PROSITE-ProRule" id="PRU00076"/>
    </source>
</evidence>
<dbReference type="InterPro" id="IPR046338">
    <property type="entry name" value="GAIN_dom_sf"/>
</dbReference>
<dbReference type="InterPro" id="IPR018097">
    <property type="entry name" value="EGF_Ca-bd_CS"/>
</dbReference>
<comment type="subcellular location">
    <subcellularLocation>
        <location evidence="2">Cell membrane</location>
        <topology evidence="2">Multi-pass membrane protein</topology>
    </subcellularLocation>
    <subcellularLocation>
        <location evidence="1">Secreted</location>
    </subcellularLocation>
</comment>
<feature type="domain" description="GAIN-B" evidence="20">
    <location>
        <begin position="287"/>
        <end position="450"/>
    </location>
</feature>
<dbReference type="Gene3D" id="1.20.1070.10">
    <property type="entry name" value="Rhodopsin 7-helix transmembrane proteins"/>
    <property type="match status" value="1"/>
</dbReference>
<dbReference type="PRINTS" id="PR00249">
    <property type="entry name" value="GPCRSECRETIN"/>
</dbReference>
<evidence type="ECO:0000256" key="2">
    <source>
        <dbReference type="ARBA" id="ARBA00004651"/>
    </source>
</evidence>
<dbReference type="KEGG" id="bspl:114860365"/>
<dbReference type="PROSITE" id="PS50221">
    <property type="entry name" value="GAIN_B"/>
    <property type="match status" value="1"/>
</dbReference>
<dbReference type="InterPro" id="IPR017981">
    <property type="entry name" value="GPCR_2-like_7TM"/>
</dbReference>
<dbReference type="GO" id="GO:0005576">
    <property type="term" value="C:extracellular region"/>
    <property type="evidence" value="ECO:0007669"/>
    <property type="project" value="UniProtKB-SubCell"/>
</dbReference>
<dbReference type="InterPro" id="IPR000203">
    <property type="entry name" value="GPS"/>
</dbReference>
<organism evidence="22 23">
    <name type="scientific">Betta splendens</name>
    <name type="common">Siamese fighting fish</name>
    <dbReference type="NCBI Taxonomy" id="158456"/>
    <lineage>
        <taxon>Eukaryota</taxon>
        <taxon>Metazoa</taxon>
        <taxon>Chordata</taxon>
        <taxon>Craniata</taxon>
        <taxon>Vertebrata</taxon>
        <taxon>Euteleostomi</taxon>
        <taxon>Actinopterygii</taxon>
        <taxon>Neopterygii</taxon>
        <taxon>Teleostei</taxon>
        <taxon>Neoteleostei</taxon>
        <taxon>Acanthomorphata</taxon>
        <taxon>Anabantaria</taxon>
        <taxon>Anabantiformes</taxon>
        <taxon>Anabantoidei</taxon>
        <taxon>Osphronemidae</taxon>
        <taxon>Betta</taxon>
    </lineage>
</organism>
<keyword evidence="3" id="KW-1003">Cell membrane</keyword>
<dbReference type="SUPFAM" id="SSF57196">
    <property type="entry name" value="EGF/Laminin"/>
    <property type="match status" value="1"/>
</dbReference>
<dbReference type="SUPFAM" id="SSF57184">
    <property type="entry name" value="Growth factor receptor domain"/>
    <property type="match status" value="1"/>
</dbReference>
<proteinExistence type="predicted"/>
<feature type="transmembrane region" description="Helical" evidence="17">
    <location>
        <begin position="640"/>
        <end position="658"/>
    </location>
</feature>
<dbReference type="PROSITE" id="PS00010">
    <property type="entry name" value="ASX_HYDROXYL"/>
    <property type="match status" value="2"/>
</dbReference>
<keyword evidence="22" id="KW-1185">Reference proteome</keyword>
<keyword evidence="11 17" id="KW-1133">Transmembrane helix</keyword>
<dbReference type="InterPro" id="IPR000832">
    <property type="entry name" value="GPCR_2_secretin-like"/>
</dbReference>
<dbReference type="GO" id="GO:0005886">
    <property type="term" value="C:plasma membrane"/>
    <property type="evidence" value="ECO:0007669"/>
    <property type="project" value="UniProtKB-SubCell"/>
</dbReference>
<dbReference type="PANTHER" id="PTHR12011">
    <property type="entry name" value="ADHESION G-PROTEIN COUPLED RECEPTOR"/>
    <property type="match status" value="1"/>
</dbReference>
<evidence type="ECO:0000256" key="1">
    <source>
        <dbReference type="ARBA" id="ARBA00004613"/>
    </source>
</evidence>
<evidence type="ECO:0000313" key="23">
    <source>
        <dbReference type="RefSeq" id="XP_029014720.1"/>
    </source>
</evidence>
<gene>
    <name evidence="23" type="primary">LOC114860365</name>
</gene>
<keyword evidence="5 15" id="KW-0245">EGF-like domain</keyword>
<dbReference type="Pfam" id="PF07645">
    <property type="entry name" value="EGF_CA"/>
    <property type="match status" value="2"/>
</dbReference>
<keyword evidence="14" id="KW-0325">Glycoprotein</keyword>
<dbReference type="InterPro" id="IPR009030">
    <property type="entry name" value="Growth_fac_rcpt_cys_sf"/>
</dbReference>
<dbReference type="GO" id="GO:0007166">
    <property type="term" value="P:cell surface receptor signaling pathway"/>
    <property type="evidence" value="ECO:0007669"/>
    <property type="project" value="InterPro"/>
</dbReference>
<evidence type="ECO:0000256" key="10">
    <source>
        <dbReference type="ARBA" id="ARBA00022889"/>
    </source>
</evidence>
<dbReference type="Gene3D" id="2.10.25.10">
    <property type="entry name" value="Laminin"/>
    <property type="match status" value="2"/>
</dbReference>
<keyword evidence="8" id="KW-0677">Repeat</keyword>
<feature type="transmembrane region" description="Helical" evidence="17">
    <location>
        <begin position="516"/>
        <end position="538"/>
    </location>
</feature>
<keyword evidence="9" id="KW-0106">Calcium</keyword>
<evidence type="ECO:0000313" key="22">
    <source>
        <dbReference type="Proteomes" id="UP000515150"/>
    </source>
</evidence>
<accession>A0A6P7N950</accession>
<evidence type="ECO:0000256" key="3">
    <source>
        <dbReference type="ARBA" id="ARBA00022475"/>
    </source>
</evidence>
<dbReference type="RefSeq" id="XP_029014720.1">
    <property type="nucleotide sequence ID" value="XM_029158887.3"/>
</dbReference>
<dbReference type="InterPro" id="IPR000152">
    <property type="entry name" value="EGF-type_Asp/Asn_hydroxyl_site"/>
</dbReference>
<dbReference type="Pfam" id="PF00002">
    <property type="entry name" value="7tm_2"/>
    <property type="match status" value="1"/>
</dbReference>
<dbReference type="GO" id="GO:0007189">
    <property type="term" value="P:adenylate cyclase-activating G protein-coupled receptor signaling pathway"/>
    <property type="evidence" value="ECO:0007669"/>
    <property type="project" value="TreeGrafter"/>
</dbReference>
<evidence type="ECO:0000256" key="14">
    <source>
        <dbReference type="ARBA" id="ARBA00023180"/>
    </source>
</evidence>
<dbReference type="PROSITE" id="PS50026">
    <property type="entry name" value="EGF_3"/>
    <property type="match status" value="2"/>
</dbReference>
<keyword evidence="13" id="KW-1015">Disulfide bond</keyword>
<keyword evidence="23" id="KW-0675">Receptor</keyword>
<dbReference type="SMART" id="SM00179">
    <property type="entry name" value="EGF_CA"/>
    <property type="match status" value="3"/>
</dbReference>
<keyword evidence="7 18" id="KW-0732">Signal</keyword>
<keyword evidence="12 17" id="KW-0472">Membrane</keyword>
<dbReference type="AlphaFoldDB" id="A0A6P7N950"/>
<evidence type="ECO:0000256" key="4">
    <source>
        <dbReference type="ARBA" id="ARBA00022525"/>
    </source>
</evidence>
<comment type="caution">
    <text evidence="15">Lacks conserved residue(s) required for the propagation of feature annotation.</text>
</comment>
<evidence type="ECO:0000256" key="12">
    <source>
        <dbReference type="ARBA" id="ARBA00023136"/>
    </source>
</evidence>
<evidence type="ECO:0000256" key="5">
    <source>
        <dbReference type="ARBA" id="ARBA00022536"/>
    </source>
</evidence>
<dbReference type="PRINTS" id="PR01278">
    <property type="entry name" value="CD97PROTEIN"/>
</dbReference>
<feature type="chain" id="PRO_5027550382" evidence="18">
    <location>
        <begin position="22"/>
        <end position="740"/>
    </location>
</feature>
<dbReference type="CDD" id="cd00054">
    <property type="entry name" value="EGF_CA"/>
    <property type="match status" value="2"/>
</dbReference>
<dbReference type="InterPro" id="IPR057244">
    <property type="entry name" value="GAIN_B"/>
</dbReference>
<dbReference type="PROSITE" id="PS01187">
    <property type="entry name" value="EGF_CA"/>
    <property type="match status" value="1"/>
</dbReference>
<feature type="transmembrane region" description="Helical" evidence="17">
    <location>
        <begin position="670"/>
        <end position="692"/>
    </location>
</feature>
<evidence type="ECO:0000259" key="21">
    <source>
        <dbReference type="PROSITE" id="PS50261"/>
    </source>
</evidence>
<feature type="transmembrane region" description="Helical" evidence="17">
    <location>
        <begin position="457"/>
        <end position="480"/>
    </location>
</feature>
<dbReference type="FunFam" id="1.20.1070.10:FF:000136">
    <property type="entry name" value="Adhesion G protein-coupled receptor E5"/>
    <property type="match status" value="1"/>
</dbReference>
<evidence type="ECO:0000256" key="13">
    <source>
        <dbReference type="ARBA" id="ARBA00023157"/>
    </source>
</evidence>
<dbReference type="GO" id="GO:0005509">
    <property type="term" value="F:calcium ion binding"/>
    <property type="evidence" value="ECO:0007669"/>
    <property type="project" value="InterPro"/>
</dbReference>
<evidence type="ECO:0000259" key="20">
    <source>
        <dbReference type="PROSITE" id="PS50221"/>
    </source>
</evidence>
<dbReference type="InParanoid" id="A0A6P7N950"/>
<dbReference type="InterPro" id="IPR003056">
    <property type="entry name" value="GPCR_2_ADGRE2_ADGRE5"/>
</dbReference>
<dbReference type="PROSITE" id="PS50261">
    <property type="entry name" value="G_PROTEIN_RECEP_F2_4"/>
    <property type="match status" value="1"/>
</dbReference>
<name>A0A6P7N950_BETSP</name>
<feature type="transmembrane region" description="Helical" evidence="17">
    <location>
        <begin position="492"/>
        <end position="510"/>
    </location>
</feature>
<keyword evidence="10" id="KW-0130">Cell adhesion</keyword>
<sequence length="740" mass="81892">MVARFFFFLLALHLFFIMVMTQPLTCQPGYDVKEGKCIDQDECAADEDYPDRHSPCKANSHCINTVGSFYCLCADGYRTSKGETNFTADTSTECKDINECKEENICGKNAACNNTIGSYNCTCKTGFGLKSGKTTFSGNKEQCEDISLVDICLTNKTICGNGTCHSGVGGHHCACHSGFSNYGNNASRCTELSCDAFKDMSSLKETFYVATDLVMKMKQVCLELTESESVKKLDGENMVEELLSAIDELLSSGAFNSSKKVSTFLGLMEIALRIIGPFTKTPQTKGSSNYTELELLVRSGPDLPRGPVTLSSKRVQADLQLETAAGDPSNYPGFTTAALLSYANLKDSADGYFAGMKPQSNQSFKINSQVVTVVVSNRDTSVLKDPVNLTFYHLNPTTESHQCAFWDSSEEGGTWSARGCSVVESNPEYTVCSCTHLSSFAVLMALYEMEDKFELQLITWVGMSLSLFCLFLCILTFSLIRSIKSPRTTIHLHLSICLFIATLIFLAGISHTENQVGCAVVAGLLHFFYLAVFCWMCLEGIQLFRMVVLVFNTNFKTLYLMAGGYGVPAVIVTISALANAKGYGTKRHCWLKLDFIWSFFAPACIIIVVNIFFFLITVWKLAQKFSSLNPDLTNLRKIKAFTITAVAQLCVLGTMWIFGCFQFEEGTIAMSYLFTIFGSLQGVLLFVMHCLFSKQVREEYGNIVRRFSAPQKKRYSEFSTSHSSKTHGSKTMQDTGETRI</sequence>
<evidence type="ECO:0000256" key="17">
    <source>
        <dbReference type="SAM" id="Phobius"/>
    </source>
</evidence>
<evidence type="ECO:0000256" key="8">
    <source>
        <dbReference type="ARBA" id="ARBA00022737"/>
    </source>
</evidence>
<feature type="domain" description="EGF-like" evidence="19">
    <location>
        <begin position="39"/>
        <end position="83"/>
    </location>
</feature>
<keyword evidence="6 17" id="KW-0812">Transmembrane</keyword>
<feature type="domain" description="EGF-like" evidence="19">
    <location>
        <begin position="96"/>
        <end position="133"/>
    </location>
</feature>
<evidence type="ECO:0000256" key="16">
    <source>
        <dbReference type="SAM" id="MobiDB-lite"/>
    </source>
</evidence>
<evidence type="ECO:0000259" key="19">
    <source>
        <dbReference type="PROSITE" id="PS50026"/>
    </source>
</evidence>
<protein>
    <submittedName>
        <fullName evidence="23">Adhesion G protein-coupled receptor E2</fullName>
    </submittedName>
</protein>
<dbReference type="FunFam" id="2.10.25.10:FF:000014">
    <property type="entry name" value="Latent-transforming growth factor beta-binding protein 3"/>
    <property type="match status" value="1"/>
</dbReference>
<dbReference type="Proteomes" id="UP000515150">
    <property type="component" value="Chromosome 8"/>
</dbReference>
<evidence type="ECO:0000256" key="9">
    <source>
        <dbReference type="ARBA" id="ARBA00022837"/>
    </source>
</evidence>
<dbReference type="SUPFAM" id="SSF81321">
    <property type="entry name" value="Family A G protein-coupled receptor-like"/>
    <property type="match status" value="1"/>
</dbReference>
<dbReference type="GO" id="GO:0004930">
    <property type="term" value="F:G protein-coupled receptor activity"/>
    <property type="evidence" value="ECO:0007669"/>
    <property type="project" value="InterPro"/>
</dbReference>
<dbReference type="Gene3D" id="2.60.220.50">
    <property type="match status" value="1"/>
</dbReference>
<feature type="transmembrane region" description="Helical" evidence="17">
    <location>
        <begin position="558"/>
        <end position="577"/>
    </location>
</feature>
<keyword evidence="4" id="KW-0964">Secreted</keyword>
<dbReference type="Pfam" id="PF01825">
    <property type="entry name" value="GPS"/>
    <property type="match status" value="1"/>
</dbReference>